<feature type="transmembrane region" description="Helical" evidence="5">
    <location>
        <begin position="105"/>
        <end position="126"/>
    </location>
</feature>
<keyword evidence="2 5" id="KW-0812">Transmembrane</keyword>
<evidence type="ECO:0000256" key="2">
    <source>
        <dbReference type="ARBA" id="ARBA00022692"/>
    </source>
</evidence>
<dbReference type="PANTHER" id="PTHR23112">
    <property type="entry name" value="G PROTEIN-COUPLED RECEPTOR 157-RELATED"/>
    <property type="match status" value="1"/>
</dbReference>
<comment type="subcellular location">
    <subcellularLocation>
        <location evidence="1">Membrane</location>
        <topology evidence="1">Multi-pass membrane protein</topology>
    </subcellularLocation>
</comment>
<name>A0A1X7VD79_AMPQE</name>
<dbReference type="AlphaFoldDB" id="A0A1X7VD79"/>
<dbReference type="SUPFAM" id="SSF81321">
    <property type="entry name" value="Family A G protein-coupled receptor-like"/>
    <property type="match status" value="1"/>
</dbReference>
<organism evidence="6">
    <name type="scientific">Amphimedon queenslandica</name>
    <name type="common">Sponge</name>
    <dbReference type="NCBI Taxonomy" id="400682"/>
    <lineage>
        <taxon>Eukaryota</taxon>
        <taxon>Metazoa</taxon>
        <taxon>Porifera</taxon>
        <taxon>Demospongiae</taxon>
        <taxon>Heteroscleromorpha</taxon>
        <taxon>Haplosclerida</taxon>
        <taxon>Niphatidae</taxon>
        <taxon>Amphimedon</taxon>
    </lineage>
</organism>
<evidence type="ECO:0000256" key="4">
    <source>
        <dbReference type="ARBA" id="ARBA00023136"/>
    </source>
</evidence>
<feature type="transmembrane region" description="Helical" evidence="5">
    <location>
        <begin position="31"/>
        <end position="52"/>
    </location>
</feature>
<reference evidence="6" key="1">
    <citation type="submission" date="2017-05" db="UniProtKB">
        <authorList>
            <consortium name="EnsemblMetazoa"/>
        </authorList>
    </citation>
    <scope>IDENTIFICATION</scope>
</reference>
<evidence type="ECO:0000313" key="6">
    <source>
        <dbReference type="EnsemblMetazoa" id="Aqu2.1.37948_001"/>
    </source>
</evidence>
<dbReference type="GO" id="GO:0007189">
    <property type="term" value="P:adenylate cyclase-activating G protein-coupled receptor signaling pathway"/>
    <property type="evidence" value="ECO:0007669"/>
    <property type="project" value="TreeGrafter"/>
</dbReference>
<dbReference type="STRING" id="400682.A0A1X7VD79"/>
<feature type="transmembrane region" description="Helical" evidence="5">
    <location>
        <begin position="235"/>
        <end position="257"/>
    </location>
</feature>
<evidence type="ECO:0000256" key="5">
    <source>
        <dbReference type="SAM" id="Phobius"/>
    </source>
</evidence>
<dbReference type="GO" id="GO:0005886">
    <property type="term" value="C:plasma membrane"/>
    <property type="evidence" value="ECO:0007669"/>
    <property type="project" value="TreeGrafter"/>
</dbReference>
<protein>
    <recommendedName>
        <fullName evidence="7">G-protein coupled receptors family 2 profile 2 domain-containing protein</fullName>
    </recommendedName>
</protein>
<dbReference type="EnsemblMetazoa" id="Aqu2.1.37948_001">
    <property type="protein sequence ID" value="Aqu2.1.37948_001"/>
    <property type="gene ID" value="Aqu2.1.37948"/>
</dbReference>
<keyword evidence="4 5" id="KW-0472">Membrane</keyword>
<evidence type="ECO:0000256" key="3">
    <source>
        <dbReference type="ARBA" id="ARBA00022989"/>
    </source>
</evidence>
<sequence>MALTERQEHSESYCNYSVQDLKPLLLLNCEIGSVTFILSLIAIVSMVLCRLFTLPTHRLILYLLVAILFNSFTIAIQFVNLKLNILEGEHATVCSVEGFLLGYSYWVLLLSLSMMTVHLSVMVLLPSYYSNIIGKLETFYVLFPWLCPLLFVWIPFINDNYGLSLPSCWIKHDHDTDCSLNEEGVIMMLSIWYIEWFIIFIINDIALVIIFITMCKRAYKGTLSKDYRKALKQTLPLLVYPIEFQIFFWIVIANRLYQVLHKGNGLTWLLYLHAVTAGSGGLIAPGFTLLYILILGKKVIKKNIKYWQCCKCCKNAKPKELIDHTDHVTQYGTTITSPTRADFLNETEIEREFD</sequence>
<evidence type="ECO:0008006" key="7">
    <source>
        <dbReference type="Google" id="ProtNLM"/>
    </source>
</evidence>
<feature type="transmembrane region" description="Helical" evidence="5">
    <location>
        <begin position="59"/>
        <end position="79"/>
    </location>
</feature>
<evidence type="ECO:0000256" key="1">
    <source>
        <dbReference type="ARBA" id="ARBA00004141"/>
    </source>
</evidence>
<keyword evidence="3 5" id="KW-1133">Transmembrane helix</keyword>
<feature type="transmembrane region" description="Helical" evidence="5">
    <location>
        <begin position="269"/>
        <end position="295"/>
    </location>
</feature>
<accession>A0A1X7VD79</accession>
<dbReference type="PANTHER" id="PTHR23112:SF43">
    <property type="entry name" value="CYCLIC AMP RECEPTOR-LIKE PROTEIN A"/>
    <property type="match status" value="1"/>
</dbReference>
<feature type="transmembrane region" description="Helical" evidence="5">
    <location>
        <begin position="138"/>
        <end position="157"/>
    </location>
</feature>
<dbReference type="Gene3D" id="1.20.1070.10">
    <property type="entry name" value="Rhodopsin 7-helix transmembrane proteins"/>
    <property type="match status" value="1"/>
</dbReference>
<dbReference type="GO" id="GO:0004930">
    <property type="term" value="F:G protein-coupled receptor activity"/>
    <property type="evidence" value="ECO:0007669"/>
    <property type="project" value="TreeGrafter"/>
</dbReference>
<feature type="transmembrane region" description="Helical" evidence="5">
    <location>
        <begin position="191"/>
        <end position="214"/>
    </location>
</feature>
<dbReference type="InParanoid" id="A0A1X7VD79"/>
<proteinExistence type="predicted"/>